<evidence type="ECO:0000256" key="1">
    <source>
        <dbReference type="ARBA" id="ARBA00023015"/>
    </source>
</evidence>
<keyword evidence="3" id="KW-0804">Transcription</keyword>
<dbReference type="InterPro" id="IPR036388">
    <property type="entry name" value="WH-like_DNA-bd_sf"/>
</dbReference>
<keyword evidence="1" id="KW-0805">Transcription regulation</keyword>
<protein>
    <submittedName>
        <fullName evidence="6">IclR family transcriptional regulator</fullName>
    </submittedName>
</protein>
<proteinExistence type="predicted"/>
<dbReference type="InterPro" id="IPR005471">
    <property type="entry name" value="Tscrpt_reg_IclR_N"/>
</dbReference>
<dbReference type="PROSITE" id="PS51078">
    <property type="entry name" value="ICLR_ED"/>
    <property type="match status" value="1"/>
</dbReference>
<feature type="domain" description="IclR-ED" evidence="5">
    <location>
        <begin position="84"/>
        <end position="266"/>
    </location>
</feature>
<keyword evidence="7" id="KW-1185">Reference proteome</keyword>
<dbReference type="PANTHER" id="PTHR30136">
    <property type="entry name" value="HELIX-TURN-HELIX TRANSCRIPTIONAL REGULATOR, ICLR FAMILY"/>
    <property type="match status" value="1"/>
</dbReference>
<dbReference type="Pfam" id="PF01614">
    <property type="entry name" value="IclR_C"/>
    <property type="match status" value="1"/>
</dbReference>
<dbReference type="Gene3D" id="1.10.10.10">
    <property type="entry name" value="Winged helix-like DNA-binding domain superfamily/Winged helix DNA-binding domain"/>
    <property type="match status" value="1"/>
</dbReference>
<dbReference type="SMART" id="SM00346">
    <property type="entry name" value="HTH_ICLR"/>
    <property type="match status" value="1"/>
</dbReference>
<comment type="caution">
    <text evidence="6">The sequence shown here is derived from an EMBL/GenBank/DDBJ whole genome shotgun (WGS) entry which is preliminary data.</text>
</comment>
<dbReference type="InterPro" id="IPR029016">
    <property type="entry name" value="GAF-like_dom_sf"/>
</dbReference>
<keyword evidence="2" id="KW-0238">DNA-binding</keyword>
<feature type="domain" description="HTH iclR-type" evidence="4">
    <location>
        <begin position="21"/>
        <end position="83"/>
    </location>
</feature>
<dbReference type="Pfam" id="PF09339">
    <property type="entry name" value="HTH_IclR"/>
    <property type="match status" value="1"/>
</dbReference>
<gene>
    <name evidence="6" type="ORF">B0G85_0508</name>
</gene>
<accession>A0A2M8VZ29</accession>
<dbReference type="InterPro" id="IPR050707">
    <property type="entry name" value="HTH_MetabolicPath_Reg"/>
</dbReference>
<name>A0A2M8VZ29_9BURK</name>
<dbReference type="SUPFAM" id="SSF46785">
    <property type="entry name" value="Winged helix' DNA-binding domain"/>
    <property type="match status" value="1"/>
</dbReference>
<evidence type="ECO:0000256" key="3">
    <source>
        <dbReference type="ARBA" id="ARBA00023163"/>
    </source>
</evidence>
<evidence type="ECO:0000256" key="2">
    <source>
        <dbReference type="ARBA" id="ARBA00023125"/>
    </source>
</evidence>
<evidence type="ECO:0000259" key="5">
    <source>
        <dbReference type="PROSITE" id="PS51078"/>
    </source>
</evidence>
<evidence type="ECO:0000259" key="4">
    <source>
        <dbReference type="PROSITE" id="PS51077"/>
    </source>
</evidence>
<dbReference type="PROSITE" id="PS51077">
    <property type="entry name" value="HTH_ICLR"/>
    <property type="match status" value="1"/>
</dbReference>
<dbReference type="OrthoDB" id="13103at2"/>
<dbReference type="PANTHER" id="PTHR30136:SF24">
    <property type="entry name" value="HTH-TYPE TRANSCRIPTIONAL REPRESSOR ALLR"/>
    <property type="match status" value="1"/>
</dbReference>
<dbReference type="SUPFAM" id="SSF55781">
    <property type="entry name" value="GAF domain-like"/>
    <property type="match status" value="1"/>
</dbReference>
<dbReference type="EMBL" id="PGTX01000001">
    <property type="protein sequence ID" value="PJI83116.1"/>
    <property type="molecule type" value="Genomic_DNA"/>
</dbReference>
<dbReference type="GO" id="GO:0003700">
    <property type="term" value="F:DNA-binding transcription factor activity"/>
    <property type="evidence" value="ECO:0007669"/>
    <property type="project" value="TreeGrafter"/>
</dbReference>
<dbReference type="RefSeq" id="WP_100378852.1">
    <property type="nucleotide sequence ID" value="NZ_CBCSBW010000001.1"/>
</dbReference>
<dbReference type="InterPro" id="IPR014757">
    <property type="entry name" value="Tscrpt_reg_IclR_C"/>
</dbReference>
<dbReference type="Proteomes" id="UP000229366">
    <property type="component" value="Unassembled WGS sequence"/>
</dbReference>
<evidence type="ECO:0000313" key="7">
    <source>
        <dbReference type="Proteomes" id="UP000229366"/>
    </source>
</evidence>
<dbReference type="AlphaFoldDB" id="A0A2M8VZ29"/>
<dbReference type="InterPro" id="IPR036390">
    <property type="entry name" value="WH_DNA-bd_sf"/>
</dbReference>
<reference evidence="6 7" key="1">
    <citation type="submission" date="2017-11" db="EMBL/GenBank/DDBJ databases">
        <title>Genomic Encyclopedia of Type Strains, Phase III (KMG-III): the genomes of soil and plant-associated and newly described type strains.</title>
        <authorList>
            <person name="Whitman W."/>
        </authorList>
    </citation>
    <scope>NUCLEOTIDE SEQUENCE [LARGE SCALE GENOMIC DNA]</scope>
    <source>
        <strain evidence="6 7">UB-Domo-W1</strain>
    </source>
</reference>
<sequence length="266" mass="29007">MLDLEVNDQFDVARRDASSENSSMLKGVVILEALVGLKQPATLAQLMVITGMPKASLHRTLAIFEEASLVAREPGGRTYAPGQRLSTLAISTLTHDSASAIRHTILRKLVSDLGETCNLAVLRRGELFYLDRVEANWALRLHLPPGTVLPPHCSASGKLLLAFKSADERSRILENLPLEQFTHRTITDHHLLESELERIVSTGYAVDNEEYVLGVSCVAVPVRDSMGEVVAAIAVHAATARLPLNQAMEHIPKLKEAAAQISRTLS</sequence>
<dbReference type="GO" id="GO:0003677">
    <property type="term" value="F:DNA binding"/>
    <property type="evidence" value="ECO:0007669"/>
    <property type="project" value="UniProtKB-KW"/>
</dbReference>
<organism evidence="6 7">
    <name type="scientific">Polynucleobacter brandtiae</name>
    <dbReference type="NCBI Taxonomy" id="1938816"/>
    <lineage>
        <taxon>Bacteria</taxon>
        <taxon>Pseudomonadati</taxon>
        <taxon>Pseudomonadota</taxon>
        <taxon>Betaproteobacteria</taxon>
        <taxon>Burkholderiales</taxon>
        <taxon>Burkholderiaceae</taxon>
        <taxon>Polynucleobacter</taxon>
    </lineage>
</organism>
<dbReference type="GO" id="GO:0045892">
    <property type="term" value="P:negative regulation of DNA-templated transcription"/>
    <property type="evidence" value="ECO:0007669"/>
    <property type="project" value="TreeGrafter"/>
</dbReference>
<evidence type="ECO:0000313" key="6">
    <source>
        <dbReference type="EMBL" id="PJI83116.1"/>
    </source>
</evidence>
<dbReference type="Gene3D" id="3.30.450.40">
    <property type="match status" value="1"/>
</dbReference>